<dbReference type="PANTHER" id="PTHR11079:SF203">
    <property type="entry name" value="CMP_DCMP-TYPE DEAMINASE DOMAIN-CONTAINING PROTEIN"/>
    <property type="match status" value="1"/>
</dbReference>
<evidence type="ECO:0000259" key="2">
    <source>
        <dbReference type="PROSITE" id="PS51747"/>
    </source>
</evidence>
<evidence type="ECO:0000313" key="4">
    <source>
        <dbReference type="Proteomes" id="UP001465976"/>
    </source>
</evidence>
<dbReference type="Gene3D" id="3.40.140.10">
    <property type="entry name" value="Cytidine Deaminase, domain 2"/>
    <property type="match status" value="1"/>
</dbReference>
<dbReference type="PROSITE" id="PS51747">
    <property type="entry name" value="CYT_DCMP_DEAMINASES_2"/>
    <property type="match status" value="1"/>
</dbReference>
<proteinExistence type="predicted"/>
<keyword evidence="4" id="KW-1185">Reference proteome</keyword>
<accession>A0ABR3ENU5</accession>
<sequence>MLKFLFTLALAAHWVIAHNHQRRNIPLTEPNLAINGIPFSTRAYWMRRANEALPNPCQFSAFGSVIVNHTGNSGLGELICTGANNNTATGNPTLHAEIAAINNCTQILTSPTGPYRLTPSQASSAFTSLTIYTNAESCPMCASAIRWAGFKEYVYGTPLSTLIEKGWGQIRIPSAEVFQQTFDLPHPSRLIGGVLANETDPFFSWQFDPDFPCPTGCGRVDGRCRAS</sequence>
<dbReference type="InterPro" id="IPR002125">
    <property type="entry name" value="CMP_dCMP_dom"/>
</dbReference>
<dbReference type="CDD" id="cd01285">
    <property type="entry name" value="nucleoside_deaminase"/>
    <property type="match status" value="1"/>
</dbReference>
<evidence type="ECO:0000256" key="1">
    <source>
        <dbReference type="SAM" id="SignalP"/>
    </source>
</evidence>
<dbReference type="SUPFAM" id="SSF53927">
    <property type="entry name" value="Cytidine deaminase-like"/>
    <property type="match status" value="1"/>
</dbReference>
<feature type="signal peptide" evidence="1">
    <location>
        <begin position="1"/>
        <end position="17"/>
    </location>
</feature>
<feature type="domain" description="CMP/dCMP-type deaminase" evidence="2">
    <location>
        <begin position="40"/>
        <end position="170"/>
    </location>
</feature>
<dbReference type="Pfam" id="PF00383">
    <property type="entry name" value="dCMP_cyt_deam_1"/>
    <property type="match status" value="1"/>
</dbReference>
<protein>
    <recommendedName>
        <fullName evidence="2">CMP/dCMP-type deaminase domain-containing protein</fullName>
    </recommendedName>
</protein>
<organism evidence="3 4">
    <name type="scientific">Marasmius crinis-equi</name>
    <dbReference type="NCBI Taxonomy" id="585013"/>
    <lineage>
        <taxon>Eukaryota</taxon>
        <taxon>Fungi</taxon>
        <taxon>Dikarya</taxon>
        <taxon>Basidiomycota</taxon>
        <taxon>Agaricomycotina</taxon>
        <taxon>Agaricomycetes</taxon>
        <taxon>Agaricomycetidae</taxon>
        <taxon>Agaricales</taxon>
        <taxon>Marasmiineae</taxon>
        <taxon>Marasmiaceae</taxon>
        <taxon>Marasmius</taxon>
    </lineage>
</organism>
<comment type="caution">
    <text evidence="3">The sequence shown here is derived from an EMBL/GenBank/DDBJ whole genome shotgun (WGS) entry which is preliminary data.</text>
</comment>
<dbReference type="InterPro" id="IPR016193">
    <property type="entry name" value="Cytidine_deaminase-like"/>
</dbReference>
<feature type="chain" id="PRO_5045870617" description="CMP/dCMP-type deaminase domain-containing protein" evidence="1">
    <location>
        <begin position="18"/>
        <end position="227"/>
    </location>
</feature>
<dbReference type="Proteomes" id="UP001465976">
    <property type="component" value="Unassembled WGS sequence"/>
</dbReference>
<gene>
    <name evidence="3" type="ORF">V5O48_017501</name>
</gene>
<keyword evidence="1" id="KW-0732">Signal</keyword>
<reference evidence="3 4" key="1">
    <citation type="submission" date="2024-02" db="EMBL/GenBank/DDBJ databases">
        <title>A draft genome for the cacao thread blight pathogen Marasmius crinis-equi.</title>
        <authorList>
            <person name="Cohen S.P."/>
            <person name="Baruah I.K."/>
            <person name="Amoako-Attah I."/>
            <person name="Bukari Y."/>
            <person name="Meinhardt L.W."/>
            <person name="Bailey B.A."/>
        </authorList>
    </citation>
    <scope>NUCLEOTIDE SEQUENCE [LARGE SCALE GENOMIC DNA]</scope>
    <source>
        <strain evidence="3 4">GH-76</strain>
    </source>
</reference>
<evidence type="ECO:0000313" key="3">
    <source>
        <dbReference type="EMBL" id="KAL0564545.1"/>
    </source>
</evidence>
<dbReference type="PANTHER" id="PTHR11079">
    <property type="entry name" value="CYTOSINE DEAMINASE FAMILY MEMBER"/>
    <property type="match status" value="1"/>
</dbReference>
<name>A0ABR3ENU5_9AGAR</name>
<dbReference type="EMBL" id="JBAHYK010002714">
    <property type="protein sequence ID" value="KAL0564545.1"/>
    <property type="molecule type" value="Genomic_DNA"/>
</dbReference>